<dbReference type="SUPFAM" id="SSF117281">
    <property type="entry name" value="Kelch motif"/>
    <property type="match status" value="1"/>
</dbReference>
<dbReference type="Proteomes" id="UP000467841">
    <property type="component" value="Unassembled WGS sequence"/>
</dbReference>
<evidence type="ECO:0000313" key="3">
    <source>
        <dbReference type="EMBL" id="CAA7016565.1"/>
    </source>
</evidence>
<dbReference type="EMBL" id="CACVBM020000233">
    <property type="protein sequence ID" value="CAA7016565.1"/>
    <property type="molecule type" value="Genomic_DNA"/>
</dbReference>
<dbReference type="InterPro" id="IPR050354">
    <property type="entry name" value="F-box/kelch-repeat_ARATH"/>
</dbReference>
<proteinExistence type="predicted"/>
<gene>
    <name evidence="3" type="ORF">MERR_LOCUS3800</name>
</gene>
<reference evidence="3" key="1">
    <citation type="submission" date="2020-01" db="EMBL/GenBank/DDBJ databases">
        <authorList>
            <person name="Mishra B."/>
        </authorList>
    </citation>
    <scope>NUCLEOTIDE SEQUENCE [LARGE SCALE GENOMIC DNA]</scope>
</reference>
<dbReference type="PANTHER" id="PTHR24414:SF148">
    <property type="entry name" value="F-BOX DOMAIN-CONTAINING PROTEIN"/>
    <property type="match status" value="1"/>
</dbReference>
<dbReference type="Gene3D" id="2.120.10.80">
    <property type="entry name" value="Kelch-type beta propeller"/>
    <property type="match status" value="1"/>
</dbReference>
<accession>A0A6D2HTN8</accession>
<evidence type="ECO:0000313" key="4">
    <source>
        <dbReference type="Proteomes" id="UP000467841"/>
    </source>
</evidence>
<dbReference type="AlphaFoldDB" id="A0A6D2HTN8"/>
<evidence type="ECO:0000256" key="1">
    <source>
        <dbReference type="SAM" id="MobiDB-lite"/>
    </source>
</evidence>
<feature type="region of interest" description="Disordered" evidence="1">
    <location>
        <begin position="1"/>
        <end position="21"/>
    </location>
</feature>
<dbReference type="Pfam" id="PF25210">
    <property type="entry name" value="Kelch_FKB95"/>
    <property type="match status" value="1"/>
</dbReference>
<dbReference type="PANTHER" id="PTHR24414">
    <property type="entry name" value="F-BOX/KELCH-REPEAT PROTEIN SKIP4"/>
    <property type="match status" value="1"/>
</dbReference>
<dbReference type="InterPro" id="IPR015915">
    <property type="entry name" value="Kelch-typ_b-propeller"/>
</dbReference>
<protein>
    <recommendedName>
        <fullName evidence="2">FKB95-like N-terminal Kelch domain-containing protein</fullName>
    </recommendedName>
</protein>
<feature type="domain" description="FKB95-like N-terminal Kelch" evidence="2">
    <location>
        <begin position="98"/>
        <end position="340"/>
    </location>
</feature>
<keyword evidence="4" id="KW-1185">Reference proteome</keyword>
<organism evidence="3 4">
    <name type="scientific">Microthlaspi erraticum</name>
    <dbReference type="NCBI Taxonomy" id="1685480"/>
    <lineage>
        <taxon>Eukaryota</taxon>
        <taxon>Viridiplantae</taxon>
        <taxon>Streptophyta</taxon>
        <taxon>Embryophyta</taxon>
        <taxon>Tracheophyta</taxon>
        <taxon>Spermatophyta</taxon>
        <taxon>Magnoliopsida</taxon>
        <taxon>eudicotyledons</taxon>
        <taxon>Gunneridae</taxon>
        <taxon>Pentapetalae</taxon>
        <taxon>rosids</taxon>
        <taxon>malvids</taxon>
        <taxon>Brassicales</taxon>
        <taxon>Brassicaceae</taxon>
        <taxon>Coluteocarpeae</taxon>
        <taxon>Microthlaspi</taxon>
    </lineage>
</organism>
<evidence type="ECO:0000259" key="2">
    <source>
        <dbReference type="Pfam" id="PF25210"/>
    </source>
</evidence>
<comment type="caution">
    <text evidence="3">The sequence shown here is derived from an EMBL/GenBank/DDBJ whole genome shotgun (WGS) entry which is preliminary data.</text>
</comment>
<dbReference type="OrthoDB" id="1099573at2759"/>
<name>A0A6D2HTN8_9BRAS</name>
<sequence>MLYPDKRNRKRKKEEPPRTTQNQWSLLMSLPNDLLLNCVARLSRLYYPTLSLCARALELSWLHRSFTKPGHSWADGDMSLCVHTVRVAFPDITTGPGANFGGLVAVGSSIYQIDKFVSSVVDCRSHTRREAPRFPVKLWECSASVVDEKIYVAGRYREGDGDGASLVNLFKVLDPKTQIWDSLPPNPSTCYHGVYGTACIDGTFRVVTSSQVDLAYDSKEGRWDLLRSVMEKHSLSRNSYCVVENVLYSAPHGDLRWYDYEVHEWKNLNGLDGLPKLGSFDRIGLAGYGVGKMMVFWKEKIPSGWLACVLYHTKIWCAEISLERRSESIWGQVEWFDHVLTSGMNFDLIKVLAPTL</sequence>
<dbReference type="InterPro" id="IPR057499">
    <property type="entry name" value="Kelch_FKB95"/>
</dbReference>